<reference evidence="7" key="1">
    <citation type="submission" date="2022-12" db="EMBL/GenBank/DDBJ databases">
        <title>Genome assemblies of Blomia tropicalis.</title>
        <authorList>
            <person name="Cui Y."/>
        </authorList>
    </citation>
    <scope>NUCLEOTIDE SEQUENCE</scope>
    <source>
        <tissue evidence="7">Adult mites</tissue>
    </source>
</reference>
<dbReference type="GO" id="GO:0006123">
    <property type="term" value="P:mitochondrial electron transport, cytochrome c to oxygen"/>
    <property type="evidence" value="ECO:0007669"/>
    <property type="project" value="InterPro"/>
</dbReference>
<dbReference type="SUPFAM" id="SSF81419">
    <property type="entry name" value="Mitochondrial cytochrome c oxidase subunit VIIa"/>
    <property type="match status" value="1"/>
</dbReference>
<keyword evidence="8" id="KW-1185">Reference proteome</keyword>
<evidence type="ECO:0000256" key="4">
    <source>
        <dbReference type="ARBA" id="ARBA00023128"/>
    </source>
</evidence>
<keyword evidence="3" id="KW-0999">Mitochondrion inner membrane</keyword>
<dbReference type="GO" id="GO:0005743">
    <property type="term" value="C:mitochondrial inner membrane"/>
    <property type="evidence" value="ECO:0007669"/>
    <property type="project" value="UniProtKB-SubCell"/>
</dbReference>
<evidence type="ECO:0000256" key="1">
    <source>
        <dbReference type="ARBA" id="ARBA00004273"/>
    </source>
</evidence>
<keyword evidence="6" id="KW-0812">Transmembrane</keyword>
<dbReference type="AlphaFoldDB" id="A0A9Q0M4K6"/>
<accession>A0A9Q0M4K6</accession>
<comment type="caution">
    <text evidence="7">The sequence shown here is derived from an EMBL/GenBank/DDBJ whole genome shotgun (WGS) entry which is preliminary data.</text>
</comment>
<name>A0A9Q0M4K6_BLOTA</name>
<dbReference type="Proteomes" id="UP001142055">
    <property type="component" value="Chromosome 3"/>
</dbReference>
<dbReference type="OrthoDB" id="6481145at2759"/>
<evidence type="ECO:0000256" key="3">
    <source>
        <dbReference type="ARBA" id="ARBA00022792"/>
    </source>
</evidence>
<dbReference type="GO" id="GO:0045277">
    <property type="term" value="C:respiratory chain complex IV"/>
    <property type="evidence" value="ECO:0007669"/>
    <property type="project" value="InterPro"/>
</dbReference>
<keyword evidence="5 6" id="KW-0472">Membrane</keyword>
<evidence type="ECO:0000256" key="2">
    <source>
        <dbReference type="ARBA" id="ARBA00009331"/>
    </source>
</evidence>
<feature type="transmembrane region" description="Helical" evidence="6">
    <location>
        <begin position="97"/>
        <end position="117"/>
    </location>
</feature>
<gene>
    <name evidence="7" type="ORF">RDWZM_008497</name>
</gene>
<comment type="subcellular location">
    <subcellularLocation>
        <location evidence="1">Mitochondrion inner membrane</location>
    </subcellularLocation>
</comment>
<keyword evidence="6" id="KW-1133">Transmembrane helix</keyword>
<protein>
    <submittedName>
        <fullName evidence="7">Uncharacterized protein</fullName>
    </submittedName>
</protein>
<dbReference type="InterPro" id="IPR036539">
    <property type="entry name" value="Cyt_c_oxidase_su7a_sf"/>
</dbReference>
<organism evidence="7 8">
    <name type="scientific">Blomia tropicalis</name>
    <name type="common">Mite</name>
    <dbReference type="NCBI Taxonomy" id="40697"/>
    <lineage>
        <taxon>Eukaryota</taxon>
        <taxon>Metazoa</taxon>
        <taxon>Ecdysozoa</taxon>
        <taxon>Arthropoda</taxon>
        <taxon>Chelicerata</taxon>
        <taxon>Arachnida</taxon>
        <taxon>Acari</taxon>
        <taxon>Acariformes</taxon>
        <taxon>Sarcoptiformes</taxon>
        <taxon>Astigmata</taxon>
        <taxon>Glycyphagoidea</taxon>
        <taxon>Echimyopodidae</taxon>
        <taxon>Blomia</taxon>
    </lineage>
</organism>
<sequence length="123" mass="14146">MANLLLRSVYAKRAFMNPQMVKLNAIRSLSSVPSSNVNPHGWKSWKDIPDSALPKCPDPTNGIYETDTYKKLQKKRIWYQIPDGTPVYFKEGARDKILVYSYGIGLFAFLAYEYFIIFTEVAQ</sequence>
<evidence type="ECO:0000256" key="6">
    <source>
        <dbReference type="SAM" id="Phobius"/>
    </source>
</evidence>
<evidence type="ECO:0000313" key="7">
    <source>
        <dbReference type="EMBL" id="KAJ6217340.1"/>
    </source>
</evidence>
<comment type="similarity">
    <text evidence="2">Belongs to the cytochrome c oxidase VIIa family.</text>
</comment>
<proteinExistence type="inferred from homology"/>
<dbReference type="EMBL" id="JAPWDV010000003">
    <property type="protein sequence ID" value="KAJ6217340.1"/>
    <property type="molecule type" value="Genomic_DNA"/>
</dbReference>
<evidence type="ECO:0000256" key="5">
    <source>
        <dbReference type="ARBA" id="ARBA00023136"/>
    </source>
</evidence>
<dbReference type="Gene3D" id="4.10.91.10">
    <property type="entry name" value="Cytochrome c oxidase, subunit VIIa"/>
    <property type="match status" value="1"/>
</dbReference>
<evidence type="ECO:0000313" key="8">
    <source>
        <dbReference type="Proteomes" id="UP001142055"/>
    </source>
</evidence>
<keyword evidence="4" id="KW-0496">Mitochondrion</keyword>
<dbReference type="OMA" id="KKRIWYQ"/>